<feature type="transmembrane region" description="Helical" evidence="10">
    <location>
        <begin position="371"/>
        <end position="393"/>
    </location>
</feature>
<evidence type="ECO:0000256" key="1">
    <source>
        <dbReference type="ARBA" id="ARBA00004651"/>
    </source>
</evidence>
<keyword evidence="4 9" id="KW-0808">Transferase</keyword>
<evidence type="ECO:0000256" key="6">
    <source>
        <dbReference type="ARBA" id="ARBA00022989"/>
    </source>
</evidence>
<feature type="transmembrane region" description="Helical" evidence="10">
    <location>
        <begin position="478"/>
        <end position="496"/>
    </location>
</feature>
<feature type="transmembrane region" description="Helical" evidence="10">
    <location>
        <begin position="122"/>
        <end position="143"/>
    </location>
</feature>
<sequence>MLFNSLEFICLFLPITILGFFGLGRFGFRQAAIVWLVFTSFIFYGYWNANYVILIVCSMIFNYVIGNFIAKQYQFNHEQSKFNNNHFLFIGISVNVALLAYFKYANFFVKNLNLLAGTELTLGTIILPLGISFFTFQQIGYLVDSHKGKTIEYNFLDYCLFVIFFPQLIAGPIVHHEEVLPQFANKNITNFNFANIAIGLTIFSLGLFKKVILADGVSTYATPIFNASASGTLISSFEAWCGVLAYTFQLYFDFSGYSDMAIGIARIFGIILPENFDSPYKANSIIDFWRRWHITLSRFLKDYLYIPLGGNRKGEVRRYGNLMITMLLGGLWHGASWMFVIWGGLHGFYLIVNHLYAAIKKTLHLQSRDKSIWEIACYRIITFLSIMVAWIFFRAESLSAAVSILKSMLSFDLHNLTPNNLWGSPANINLIFCVLWLVLSSIIVWFAPNTQQILWRYKPTLSTKNNEIKNIFLWKPNLLWAISLGLIFFIAISKILEAKPSEFLYFQF</sequence>
<comment type="caution">
    <text evidence="11">The sequence shown here is derived from an EMBL/GenBank/DDBJ whole genome shotgun (WGS) entry which is preliminary data.</text>
</comment>
<feature type="transmembrane region" description="Helical" evidence="10">
    <location>
        <begin position="428"/>
        <end position="448"/>
    </location>
</feature>
<feature type="transmembrane region" description="Helical" evidence="10">
    <location>
        <begin position="193"/>
        <end position="212"/>
    </location>
</feature>
<dbReference type="Proteomes" id="UP000599391">
    <property type="component" value="Unassembled WGS sequence"/>
</dbReference>
<dbReference type="GO" id="GO:0005886">
    <property type="term" value="C:plasma membrane"/>
    <property type="evidence" value="ECO:0007669"/>
    <property type="project" value="UniProtKB-SubCell"/>
</dbReference>
<accession>A0A8J7HFN5</accession>
<proteinExistence type="inferred from homology"/>
<evidence type="ECO:0000313" key="12">
    <source>
        <dbReference type="Proteomes" id="UP000599391"/>
    </source>
</evidence>
<keyword evidence="6 10" id="KW-1133">Transmembrane helix</keyword>
<keyword evidence="7 9" id="KW-0472">Membrane</keyword>
<dbReference type="PIRSF" id="PIRSF016636">
    <property type="entry name" value="AlgI_DltB"/>
    <property type="match status" value="1"/>
</dbReference>
<dbReference type="PANTHER" id="PTHR13285:SF23">
    <property type="entry name" value="TEICHOIC ACID D-ALANYLTRANSFERASE"/>
    <property type="match status" value="1"/>
</dbReference>
<dbReference type="AlphaFoldDB" id="A0A8J7HFN5"/>
<keyword evidence="5 10" id="KW-0812">Transmembrane</keyword>
<gene>
    <name evidence="11" type="ORF">I8751_06615</name>
</gene>
<dbReference type="InterPro" id="IPR051085">
    <property type="entry name" value="MB_O-acyltransferase"/>
</dbReference>
<evidence type="ECO:0000256" key="2">
    <source>
        <dbReference type="ARBA" id="ARBA00010323"/>
    </source>
</evidence>
<comment type="similarity">
    <text evidence="2 9">Belongs to the membrane-bound acyltransferase family.</text>
</comment>
<keyword evidence="8 9" id="KW-0012">Acyltransferase</keyword>
<feature type="transmembrane region" description="Helical" evidence="10">
    <location>
        <begin position="82"/>
        <end position="102"/>
    </location>
</feature>
<dbReference type="GO" id="GO:0042121">
    <property type="term" value="P:alginic acid biosynthetic process"/>
    <property type="evidence" value="ECO:0007669"/>
    <property type="project" value="InterPro"/>
</dbReference>
<dbReference type="Pfam" id="PF03062">
    <property type="entry name" value="MBOAT"/>
    <property type="match status" value="1"/>
</dbReference>
<evidence type="ECO:0000256" key="7">
    <source>
        <dbReference type="ARBA" id="ARBA00023136"/>
    </source>
</evidence>
<evidence type="ECO:0000256" key="9">
    <source>
        <dbReference type="PIRNR" id="PIRNR016636"/>
    </source>
</evidence>
<dbReference type="PANTHER" id="PTHR13285">
    <property type="entry name" value="ACYLTRANSFERASE"/>
    <property type="match status" value="1"/>
</dbReference>
<dbReference type="GO" id="GO:0016746">
    <property type="term" value="F:acyltransferase activity"/>
    <property type="evidence" value="ECO:0007669"/>
    <property type="project" value="UniProtKB-KW"/>
</dbReference>
<feature type="transmembrane region" description="Helical" evidence="10">
    <location>
        <begin position="31"/>
        <end position="47"/>
    </location>
</feature>
<evidence type="ECO:0000256" key="4">
    <source>
        <dbReference type="ARBA" id="ARBA00022679"/>
    </source>
</evidence>
<evidence type="ECO:0000313" key="11">
    <source>
        <dbReference type="EMBL" id="MBH8552049.1"/>
    </source>
</evidence>
<dbReference type="InterPro" id="IPR004299">
    <property type="entry name" value="MBOAT_fam"/>
</dbReference>
<keyword evidence="12" id="KW-1185">Reference proteome</keyword>
<feature type="transmembrane region" description="Helical" evidence="10">
    <location>
        <begin position="6"/>
        <end position="24"/>
    </location>
</feature>
<comment type="subcellular location">
    <subcellularLocation>
        <location evidence="1">Cell membrane</location>
        <topology evidence="1">Multi-pass membrane protein</topology>
    </subcellularLocation>
</comment>
<protein>
    <submittedName>
        <fullName evidence="11">MBOAT family protein</fullName>
    </submittedName>
</protein>
<feature type="transmembrane region" description="Helical" evidence="10">
    <location>
        <begin position="224"/>
        <end position="248"/>
    </location>
</feature>
<evidence type="ECO:0000256" key="3">
    <source>
        <dbReference type="ARBA" id="ARBA00022475"/>
    </source>
</evidence>
<dbReference type="PIRSF" id="PIRSF500217">
    <property type="entry name" value="AlgI"/>
    <property type="match status" value="1"/>
</dbReference>
<name>A0A8J7HFN5_9CYAN</name>
<evidence type="ECO:0000256" key="8">
    <source>
        <dbReference type="ARBA" id="ARBA00023315"/>
    </source>
</evidence>
<feature type="transmembrane region" description="Helical" evidence="10">
    <location>
        <begin position="53"/>
        <end position="70"/>
    </location>
</feature>
<keyword evidence="3 9" id="KW-1003">Cell membrane</keyword>
<dbReference type="InterPro" id="IPR028362">
    <property type="entry name" value="AlgI"/>
</dbReference>
<evidence type="ECO:0000256" key="5">
    <source>
        <dbReference type="ARBA" id="ARBA00022692"/>
    </source>
</evidence>
<feature type="transmembrane region" description="Helical" evidence="10">
    <location>
        <begin position="341"/>
        <end position="359"/>
    </location>
</feature>
<dbReference type="InterPro" id="IPR024194">
    <property type="entry name" value="Ac/AlaTfrase_AlgI/DltB"/>
</dbReference>
<dbReference type="EMBL" id="JAECZB010000010">
    <property type="protein sequence ID" value="MBH8552049.1"/>
    <property type="molecule type" value="Genomic_DNA"/>
</dbReference>
<reference evidence="11 12" key="1">
    <citation type="journal article" date="2021" name="Int. J. Syst. Evol. Microbiol.">
        <title>Amazonocrinis nigriterrae gen. nov., sp. nov., Atlanticothrix silvestris gen. nov., sp. nov. and Dendronalium phyllosphericum gen. nov., sp. nov., nostocacean cyanobacteria from Brazilian environments.</title>
        <authorList>
            <person name="Alvarenga D.O."/>
            <person name="Andreote A.P.D."/>
            <person name="Branco L.H.Z."/>
            <person name="Delbaje E."/>
            <person name="Cruz R.B."/>
            <person name="Varani A.M."/>
            <person name="Fiore M.F."/>
        </authorList>
    </citation>
    <scope>NUCLEOTIDE SEQUENCE [LARGE SCALE GENOMIC DNA]</scope>
    <source>
        <strain evidence="11 12">CENA357</strain>
    </source>
</reference>
<dbReference type="RefSeq" id="WP_214438369.1">
    <property type="nucleotide sequence ID" value="NZ_JAECZB010000010.1"/>
</dbReference>
<evidence type="ECO:0000256" key="10">
    <source>
        <dbReference type="SAM" id="Phobius"/>
    </source>
</evidence>
<feature type="transmembrane region" description="Helical" evidence="10">
    <location>
        <begin position="155"/>
        <end position="173"/>
    </location>
</feature>
<organism evidence="11 12">
    <name type="scientific">Atlanticothrix silvestris CENA357</name>
    <dbReference type="NCBI Taxonomy" id="1725252"/>
    <lineage>
        <taxon>Bacteria</taxon>
        <taxon>Bacillati</taxon>
        <taxon>Cyanobacteriota</taxon>
        <taxon>Cyanophyceae</taxon>
        <taxon>Nostocales</taxon>
        <taxon>Nodulariaceae</taxon>
        <taxon>Atlanticothrix</taxon>
        <taxon>Atlanticothrix silvestris</taxon>
    </lineage>
</organism>